<organism evidence="2 3">
    <name type="scientific">Wickerhamomyces pijperi</name>
    <name type="common">Yeast</name>
    <name type="synonym">Pichia pijperi</name>
    <dbReference type="NCBI Taxonomy" id="599730"/>
    <lineage>
        <taxon>Eukaryota</taxon>
        <taxon>Fungi</taxon>
        <taxon>Dikarya</taxon>
        <taxon>Ascomycota</taxon>
        <taxon>Saccharomycotina</taxon>
        <taxon>Saccharomycetes</taxon>
        <taxon>Phaffomycetales</taxon>
        <taxon>Wickerhamomycetaceae</taxon>
        <taxon>Wickerhamomyces</taxon>
    </lineage>
</organism>
<accession>A0A9P8PYV1</accession>
<reference evidence="2" key="2">
    <citation type="submission" date="2021-01" db="EMBL/GenBank/DDBJ databases">
        <authorList>
            <person name="Schikora-Tamarit M.A."/>
        </authorList>
    </citation>
    <scope>NUCLEOTIDE SEQUENCE</scope>
    <source>
        <strain evidence="2">CBS2887</strain>
    </source>
</reference>
<name>A0A9P8PYV1_WICPI</name>
<feature type="region of interest" description="Disordered" evidence="1">
    <location>
        <begin position="16"/>
        <end position="50"/>
    </location>
</feature>
<protein>
    <submittedName>
        <fullName evidence="2">Uncharacterized protein</fullName>
    </submittedName>
</protein>
<evidence type="ECO:0000313" key="2">
    <source>
        <dbReference type="EMBL" id="KAH3679794.1"/>
    </source>
</evidence>
<reference evidence="2" key="1">
    <citation type="journal article" date="2021" name="Open Biol.">
        <title>Shared evolutionary footprints suggest mitochondrial oxidative damage underlies multiple complex I losses in fungi.</title>
        <authorList>
            <person name="Schikora-Tamarit M.A."/>
            <person name="Marcet-Houben M."/>
            <person name="Nosek J."/>
            <person name="Gabaldon T."/>
        </authorList>
    </citation>
    <scope>NUCLEOTIDE SEQUENCE</scope>
    <source>
        <strain evidence="2">CBS2887</strain>
    </source>
</reference>
<keyword evidence="3" id="KW-1185">Reference proteome</keyword>
<evidence type="ECO:0000256" key="1">
    <source>
        <dbReference type="SAM" id="MobiDB-lite"/>
    </source>
</evidence>
<dbReference type="AlphaFoldDB" id="A0A9P8PYV1"/>
<dbReference type="OrthoDB" id="5428522at2759"/>
<proteinExistence type="predicted"/>
<gene>
    <name evidence="2" type="ORF">WICPIJ_008528</name>
</gene>
<evidence type="ECO:0000313" key="3">
    <source>
        <dbReference type="Proteomes" id="UP000774326"/>
    </source>
</evidence>
<comment type="caution">
    <text evidence="2">The sequence shown here is derived from an EMBL/GenBank/DDBJ whole genome shotgun (WGS) entry which is preliminary data.</text>
</comment>
<dbReference type="Proteomes" id="UP000774326">
    <property type="component" value="Unassembled WGS sequence"/>
</dbReference>
<sequence>MFQLCSQGVVWKHHTDKGNVESTDSRGDGISSPRLNQGSNRSRGEHTVGNGTWQVGVLGEDSGDVDWVEITRDNGVRLVCTWSTRLNGGNWNGVLKLDRFFNGGPVSGQVVNDWVTVGLASLVVNRTNLDNFLGWQFNQHLTGRLDRVVDGLALVCVLCVDLEDQSLTQQVEVTFLFEPFLGIQDSQVLGRLDLSNLQDWLTVSGDDTDNFDNLTRVLVDHGSDLSVRGDNIALLQWSSTWKHLVGVGQVHQSDQITIDGLREDGLDDGLPTNDNGEIHRSQLLSTGSTDKVFALVTNGVGEFSNVLASDGQRVTGDWLVDVNVQVEVFGEPQLPVELLDSLVSVVGDFQDWSEPIGWVELVQQVQGNSLFGDGSVFNQGHLDGGGIDSLHSDHWQHLTLDWLRDKNLSGWVWNKVGTLDDSAGGDEGVSPGSDRTSQQLVPLVFVGGFRSLVNQLVARFNEIVLDSNWFFTTKVFDAWDGGLVTVVLVLDQLGNVALVDSVQDGLDWFIDNVGELSSNWTVQDTCSLDILTNDGFQVFRLP</sequence>
<dbReference type="EMBL" id="JAEUBG010004856">
    <property type="protein sequence ID" value="KAH3679794.1"/>
    <property type="molecule type" value="Genomic_DNA"/>
</dbReference>
<feature type="compositionally biased region" description="Basic and acidic residues" evidence="1">
    <location>
        <begin position="16"/>
        <end position="27"/>
    </location>
</feature>